<dbReference type="CDD" id="cd00377">
    <property type="entry name" value="ICL_PEPM"/>
    <property type="match status" value="1"/>
</dbReference>
<dbReference type="RefSeq" id="WP_132876591.1">
    <property type="nucleotide sequence ID" value="NZ_SLXQ01000002.1"/>
</dbReference>
<keyword evidence="1" id="KW-0456">Lyase</keyword>
<protein>
    <submittedName>
        <fullName evidence="1">2-methylisocitrate lyase-like PEP mutase family enzyme</fullName>
    </submittedName>
</protein>
<name>A0A4R2R0Z1_9PSEU</name>
<dbReference type="SUPFAM" id="SSF51621">
    <property type="entry name" value="Phosphoenolpyruvate/pyruvate domain"/>
    <property type="match status" value="1"/>
</dbReference>
<dbReference type="PANTHER" id="PTHR42905:SF5">
    <property type="entry name" value="CARBOXYVINYL-CARBOXYPHOSPHONATE PHOSPHORYLMUTASE, CHLOROPLASTIC"/>
    <property type="match status" value="1"/>
</dbReference>
<dbReference type="GO" id="GO:0016833">
    <property type="term" value="F:oxo-acid-lyase activity"/>
    <property type="evidence" value="ECO:0007669"/>
    <property type="project" value="UniProtKB-ARBA"/>
</dbReference>
<dbReference type="OrthoDB" id="9771433at2"/>
<accession>A0A4R2R0Z1</accession>
<dbReference type="Proteomes" id="UP000294911">
    <property type="component" value="Unassembled WGS sequence"/>
</dbReference>
<dbReference type="PANTHER" id="PTHR42905">
    <property type="entry name" value="PHOSPHOENOLPYRUVATE CARBOXYLASE"/>
    <property type="match status" value="1"/>
</dbReference>
<sequence length="290" mass="31073">MTTTGNPLRELVAPGLATPALGAPNALTARVIEDMGFPAVYLTGAGVANTFLGVPDIGLVTLTELAQHVRTIADTVSIPLIVDADTGFGNALGVQRTVRLLEQAGASAIQIEDQESPKRCGHFDGQTVIDQAEMVQKIRMAVDTRRADFLLIARTDAINTLGFDQAVERAIAYHEAGADVIFVEGPTDHEQLAAIPRHLPGVPLVANMVEGGRTPLVDRTTLASLGFGVALFANVALQASVHGMQQALAKLRDSGDLKQTQDLVLPWAERQRLVRKPEFDKLEQRYSAGR</sequence>
<gene>
    <name evidence="1" type="ORF">EV191_102461</name>
</gene>
<reference evidence="1 2" key="1">
    <citation type="submission" date="2019-03" db="EMBL/GenBank/DDBJ databases">
        <title>Genomic Encyclopedia of Type Strains, Phase IV (KMG-IV): sequencing the most valuable type-strain genomes for metagenomic binning, comparative biology and taxonomic classification.</title>
        <authorList>
            <person name="Goeker M."/>
        </authorList>
    </citation>
    <scope>NUCLEOTIDE SEQUENCE [LARGE SCALE GENOMIC DNA]</scope>
    <source>
        <strain evidence="1 2">DSM 45765</strain>
    </source>
</reference>
<dbReference type="InterPro" id="IPR015813">
    <property type="entry name" value="Pyrv/PenolPyrv_kinase-like_dom"/>
</dbReference>
<dbReference type="InterPro" id="IPR040442">
    <property type="entry name" value="Pyrv_kinase-like_dom_sf"/>
</dbReference>
<dbReference type="EMBL" id="SLXQ01000002">
    <property type="protein sequence ID" value="TCP55249.1"/>
    <property type="molecule type" value="Genomic_DNA"/>
</dbReference>
<dbReference type="Pfam" id="PF13714">
    <property type="entry name" value="PEP_mutase"/>
    <property type="match status" value="1"/>
</dbReference>
<dbReference type="InterPro" id="IPR039556">
    <property type="entry name" value="ICL/PEPM"/>
</dbReference>
<dbReference type="AlphaFoldDB" id="A0A4R2R0Z1"/>
<dbReference type="Gene3D" id="3.20.20.60">
    <property type="entry name" value="Phosphoenolpyruvate-binding domains"/>
    <property type="match status" value="1"/>
</dbReference>
<organism evidence="1 2">
    <name type="scientific">Tamaricihabitans halophyticus</name>
    <dbReference type="NCBI Taxonomy" id="1262583"/>
    <lineage>
        <taxon>Bacteria</taxon>
        <taxon>Bacillati</taxon>
        <taxon>Actinomycetota</taxon>
        <taxon>Actinomycetes</taxon>
        <taxon>Pseudonocardiales</taxon>
        <taxon>Pseudonocardiaceae</taxon>
        <taxon>Tamaricihabitans</taxon>
    </lineage>
</organism>
<evidence type="ECO:0000313" key="1">
    <source>
        <dbReference type="EMBL" id="TCP55249.1"/>
    </source>
</evidence>
<comment type="caution">
    <text evidence="1">The sequence shown here is derived from an EMBL/GenBank/DDBJ whole genome shotgun (WGS) entry which is preliminary data.</text>
</comment>
<proteinExistence type="predicted"/>
<evidence type="ECO:0000313" key="2">
    <source>
        <dbReference type="Proteomes" id="UP000294911"/>
    </source>
</evidence>
<keyword evidence="2" id="KW-1185">Reference proteome</keyword>